<protein>
    <submittedName>
        <fullName evidence="2">Uncharacterized protein</fullName>
    </submittedName>
</protein>
<evidence type="ECO:0000256" key="1">
    <source>
        <dbReference type="SAM" id="MobiDB-lite"/>
    </source>
</evidence>
<evidence type="ECO:0000313" key="3">
    <source>
        <dbReference type="Proteomes" id="UP001465668"/>
    </source>
</evidence>
<keyword evidence="3" id="KW-1185">Reference proteome</keyword>
<feature type="compositionally biased region" description="Polar residues" evidence="1">
    <location>
        <begin position="49"/>
        <end position="59"/>
    </location>
</feature>
<gene>
    <name evidence="2" type="ORF">SCAR479_02749</name>
</gene>
<comment type="caution">
    <text evidence="2">The sequence shown here is derived from an EMBL/GenBank/DDBJ whole genome shotgun (WGS) entry which is preliminary data.</text>
</comment>
<feature type="compositionally biased region" description="Low complexity" evidence="1">
    <location>
        <begin position="16"/>
        <end position="29"/>
    </location>
</feature>
<reference evidence="2 3" key="1">
    <citation type="submission" date="2024-02" db="EMBL/GenBank/DDBJ databases">
        <title>First draft genome assembly of two strains of Seiridium cardinale.</title>
        <authorList>
            <person name="Emiliani G."/>
            <person name="Scali E."/>
        </authorList>
    </citation>
    <scope>NUCLEOTIDE SEQUENCE [LARGE SCALE GENOMIC DNA]</scope>
    <source>
        <strain evidence="2 3">BM-138-000479</strain>
    </source>
</reference>
<feature type="region of interest" description="Disordered" evidence="1">
    <location>
        <begin position="1"/>
        <end position="64"/>
    </location>
</feature>
<sequence>MGRELTSSFVMTKDNVAGGSAAPFAAGPVAEEDCPGRDMGESVNRSKRGQASTGHSPTTMGWVPVEGGPARVLLPLVNEPAQDWIAGTAGWLGGSRH</sequence>
<name>A0ABR2Y3K8_9PEZI</name>
<dbReference type="Proteomes" id="UP001465668">
    <property type="component" value="Unassembled WGS sequence"/>
</dbReference>
<evidence type="ECO:0000313" key="2">
    <source>
        <dbReference type="EMBL" id="KAK9780634.1"/>
    </source>
</evidence>
<proteinExistence type="predicted"/>
<feature type="compositionally biased region" description="Polar residues" evidence="1">
    <location>
        <begin position="1"/>
        <end position="10"/>
    </location>
</feature>
<dbReference type="EMBL" id="JARVKM010000006">
    <property type="protein sequence ID" value="KAK9780634.1"/>
    <property type="molecule type" value="Genomic_DNA"/>
</dbReference>
<organism evidence="2 3">
    <name type="scientific">Seiridium cardinale</name>
    <dbReference type="NCBI Taxonomy" id="138064"/>
    <lineage>
        <taxon>Eukaryota</taxon>
        <taxon>Fungi</taxon>
        <taxon>Dikarya</taxon>
        <taxon>Ascomycota</taxon>
        <taxon>Pezizomycotina</taxon>
        <taxon>Sordariomycetes</taxon>
        <taxon>Xylariomycetidae</taxon>
        <taxon>Amphisphaeriales</taxon>
        <taxon>Sporocadaceae</taxon>
        <taxon>Seiridium</taxon>
    </lineage>
</organism>
<accession>A0ABR2Y3K8</accession>